<evidence type="ECO:0000313" key="3">
    <source>
        <dbReference type="Proteomes" id="UP000193920"/>
    </source>
</evidence>
<organism evidence="2 3">
    <name type="scientific">Neocallimastix californiae</name>
    <dbReference type="NCBI Taxonomy" id="1754190"/>
    <lineage>
        <taxon>Eukaryota</taxon>
        <taxon>Fungi</taxon>
        <taxon>Fungi incertae sedis</taxon>
        <taxon>Chytridiomycota</taxon>
        <taxon>Chytridiomycota incertae sedis</taxon>
        <taxon>Neocallimastigomycetes</taxon>
        <taxon>Neocallimastigales</taxon>
        <taxon>Neocallimastigaceae</taxon>
        <taxon>Neocallimastix</taxon>
    </lineage>
</organism>
<sequence>MNSKIDKHSMKLIIYSFCMIIWYILISILAYNYGNLPFGNYFVTALSLTQSVAIVLLIISIFIRNKSFITHCIKFISYETLQRMNYNIIIISALNFIYILAKGNLDNYKKKYSNKFDNYSNGELKKYILLNTSIMLIAEIIQLILVKKYNTYLENYSNEEKKKLN</sequence>
<feature type="transmembrane region" description="Helical" evidence="1">
    <location>
        <begin position="12"/>
        <end position="33"/>
    </location>
</feature>
<keyword evidence="3" id="KW-1185">Reference proteome</keyword>
<dbReference type="EMBL" id="MCOG01000069">
    <property type="protein sequence ID" value="ORY57598.1"/>
    <property type="molecule type" value="Genomic_DNA"/>
</dbReference>
<evidence type="ECO:0000313" key="2">
    <source>
        <dbReference type="EMBL" id="ORY57598.1"/>
    </source>
</evidence>
<dbReference type="AlphaFoldDB" id="A0A1Y2DEA5"/>
<feature type="transmembrane region" description="Helical" evidence="1">
    <location>
        <begin position="84"/>
        <end position="101"/>
    </location>
</feature>
<reference evidence="2 3" key="1">
    <citation type="submission" date="2016-08" db="EMBL/GenBank/DDBJ databases">
        <title>A Parts List for Fungal Cellulosomes Revealed by Comparative Genomics.</title>
        <authorList>
            <consortium name="DOE Joint Genome Institute"/>
            <person name="Haitjema C.H."/>
            <person name="Gilmore S.P."/>
            <person name="Henske J.K."/>
            <person name="Solomon K.V."/>
            <person name="De Groot R."/>
            <person name="Kuo A."/>
            <person name="Mondo S.J."/>
            <person name="Salamov A.A."/>
            <person name="Labutti K."/>
            <person name="Zhao Z."/>
            <person name="Chiniquy J."/>
            <person name="Barry K."/>
            <person name="Brewer H.M."/>
            <person name="Purvine S.O."/>
            <person name="Wright A.T."/>
            <person name="Boxma B."/>
            <person name="Van Alen T."/>
            <person name="Hackstein J.H."/>
            <person name="Baker S.E."/>
            <person name="Grigoriev I.V."/>
            <person name="O'Malley M.A."/>
        </authorList>
    </citation>
    <scope>NUCLEOTIDE SEQUENCE [LARGE SCALE GENOMIC DNA]</scope>
    <source>
        <strain evidence="2 3">G1</strain>
    </source>
</reference>
<proteinExistence type="predicted"/>
<keyword evidence="1" id="KW-0472">Membrane</keyword>
<evidence type="ECO:0000256" key="1">
    <source>
        <dbReference type="SAM" id="Phobius"/>
    </source>
</evidence>
<dbReference type="OrthoDB" id="10655267at2759"/>
<keyword evidence="1" id="KW-0812">Transmembrane</keyword>
<dbReference type="Proteomes" id="UP000193920">
    <property type="component" value="Unassembled WGS sequence"/>
</dbReference>
<feature type="transmembrane region" description="Helical" evidence="1">
    <location>
        <begin position="127"/>
        <end position="146"/>
    </location>
</feature>
<accession>A0A1Y2DEA5</accession>
<keyword evidence="1" id="KW-1133">Transmembrane helix</keyword>
<gene>
    <name evidence="2" type="ORF">LY90DRAFT_669094</name>
</gene>
<protein>
    <submittedName>
        <fullName evidence="2">Uncharacterized protein</fullName>
    </submittedName>
</protein>
<name>A0A1Y2DEA5_9FUNG</name>
<comment type="caution">
    <text evidence="2">The sequence shown here is derived from an EMBL/GenBank/DDBJ whole genome shotgun (WGS) entry which is preliminary data.</text>
</comment>
<feature type="transmembrane region" description="Helical" evidence="1">
    <location>
        <begin position="39"/>
        <end position="63"/>
    </location>
</feature>